<dbReference type="GO" id="GO:0033188">
    <property type="term" value="F:sphingomyelin synthase activity"/>
    <property type="evidence" value="ECO:0007669"/>
    <property type="project" value="TreeGrafter"/>
</dbReference>
<dbReference type="Proteomes" id="UP001196413">
    <property type="component" value="Unassembled WGS sequence"/>
</dbReference>
<feature type="transmembrane region" description="Helical" evidence="1">
    <location>
        <begin position="62"/>
        <end position="87"/>
    </location>
</feature>
<sequence>LIRTVESPDTKGKSLVKLLIAFLYCLSSLLITAFVMVLVHDRVPDMKMYPPLPDIVLDNLPLIPWAFDMCEFIGVALCAIWFTILLFHKHRVVIMRRMFSLVGTVFLLRCITMLITSLSVPGVHLECRAR</sequence>
<evidence type="ECO:0000313" key="3">
    <source>
        <dbReference type="Proteomes" id="UP001196413"/>
    </source>
</evidence>
<organism evidence="2 3">
    <name type="scientific">Parelaphostrongylus tenuis</name>
    <name type="common">Meningeal worm</name>
    <dbReference type="NCBI Taxonomy" id="148309"/>
    <lineage>
        <taxon>Eukaryota</taxon>
        <taxon>Metazoa</taxon>
        <taxon>Ecdysozoa</taxon>
        <taxon>Nematoda</taxon>
        <taxon>Chromadorea</taxon>
        <taxon>Rhabditida</taxon>
        <taxon>Rhabditina</taxon>
        <taxon>Rhabditomorpha</taxon>
        <taxon>Strongyloidea</taxon>
        <taxon>Metastrongylidae</taxon>
        <taxon>Parelaphostrongylus</taxon>
    </lineage>
</organism>
<reference evidence="2" key="1">
    <citation type="submission" date="2021-06" db="EMBL/GenBank/DDBJ databases">
        <title>Parelaphostrongylus tenuis whole genome reference sequence.</title>
        <authorList>
            <person name="Garwood T.J."/>
            <person name="Larsen P.A."/>
            <person name="Fountain-Jones N.M."/>
            <person name="Garbe J.R."/>
            <person name="Macchietto M.G."/>
            <person name="Kania S.A."/>
            <person name="Gerhold R.W."/>
            <person name="Richards J.E."/>
            <person name="Wolf T.M."/>
        </authorList>
    </citation>
    <scope>NUCLEOTIDE SEQUENCE</scope>
    <source>
        <strain evidence="2">MNPRO001-30</strain>
        <tissue evidence="2">Meninges</tissue>
    </source>
</reference>
<keyword evidence="3" id="KW-1185">Reference proteome</keyword>
<feature type="non-terminal residue" evidence="2">
    <location>
        <position position="1"/>
    </location>
</feature>
<name>A0AAD5MLT6_PARTN</name>
<dbReference type="EMBL" id="JAHQIW010004016">
    <property type="protein sequence ID" value="KAJ1360885.1"/>
    <property type="molecule type" value="Genomic_DNA"/>
</dbReference>
<dbReference type="GO" id="GO:0047493">
    <property type="term" value="F:ceramide cholinephosphotransferase activity"/>
    <property type="evidence" value="ECO:0007669"/>
    <property type="project" value="TreeGrafter"/>
</dbReference>
<protein>
    <recommendedName>
        <fullName evidence="4">Sphingomyelin synthase-like domain-containing protein</fullName>
    </recommendedName>
</protein>
<keyword evidence="1" id="KW-1133">Transmembrane helix</keyword>
<dbReference type="PANTHER" id="PTHR21290">
    <property type="entry name" value="SPHINGOMYELIN SYNTHETASE"/>
    <property type="match status" value="1"/>
</dbReference>
<feature type="transmembrane region" description="Helical" evidence="1">
    <location>
        <begin position="18"/>
        <end position="39"/>
    </location>
</feature>
<dbReference type="GO" id="GO:0005886">
    <property type="term" value="C:plasma membrane"/>
    <property type="evidence" value="ECO:0007669"/>
    <property type="project" value="TreeGrafter"/>
</dbReference>
<evidence type="ECO:0008006" key="4">
    <source>
        <dbReference type="Google" id="ProtNLM"/>
    </source>
</evidence>
<dbReference type="InterPro" id="IPR045221">
    <property type="entry name" value="Sphingomyelin_synth-like"/>
</dbReference>
<keyword evidence="1" id="KW-0812">Transmembrane</keyword>
<comment type="caution">
    <text evidence="2">The sequence shown here is derived from an EMBL/GenBank/DDBJ whole genome shotgun (WGS) entry which is preliminary data.</text>
</comment>
<proteinExistence type="predicted"/>
<gene>
    <name evidence="2" type="ORF">KIN20_019986</name>
</gene>
<evidence type="ECO:0000313" key="2">
    <source>
        <dbReference type="EMBL" id="KAJ1360885.1"/>
    </source>
</evidence>
<keyword evidence="1" id="KW-0472">Membrane</keyword>
<feature type="transmembrane region" description="Helical" evidence="1">
    <location>
        <begin position="99"/>
        <end position="120"/>
    </location>
</feature>
<accession>A0AAD5MLT6</accession>
<dbReference type="AlphaFoldDB" id="A0AAD5MLT6"/>
<dbReference type="PANTHER" id="PTHR21290:SF25">
    <property type="entry name" value="SPHINGOMYELIN SYNTHASE-RELATED PROTEIN 1"/>
    <property type="match status" value="1"/>
</dbReference>
<evidence type="ECO:0000256" key="1">
    <source>
        <dbReference type="SAM" id="Phobius"/>
    </source>
</evidence>
<feature type="non-terminal residue" evidence="2">
    <location>
        <position position="130"/>
    </location>
</feature>
<dbReference type="GO" id="GO:0000139">
    <property type="term" value="C:Golgi membrane"/>
    <property type="evidence" value="ECO:0007669"/>
    <property type="project" value="TreeGrafter"/>
</dbReference>
<dbReference type="GO" id="GO:0046513">
    <property type="term" value="P:ceramide biosynthetic process"/>
    <property type="evidence" value="ECO:0007669"/>
    <property type="project" value="TreeGrafter"/>
</dbReference>
<dbReference type="GO" id="GO:0005789">
    <property type="term" value="C:endoplasmic reticulum membrane"/>
    <property type="evidence" value="ECO:0007669"/>
    <property type="project" value="TreeGrafter"/>
</dbReference>